<name>A0ABR2L3D4_9EUKA</name>
<protein>
    <recommendedName>
        <fullName evidence="3">D-isomer specific 2-hydroxyacid dehydrogenase NAD-binding domain-containing protein</fullName>
    </recommendedName>
</protein>
<dbReference type="PANTHER" id="PTHR43333:SF1">
    <property type="entry name" value="D-ISOMER SPECIFIC 2-HYDROXYACID DEHYDROGENASE NAD-BINDING DOMAIN-CONTAINING PROTEIN"/>
    <property type="match status" value="1"/>
</dbReference>
<evidence type="ECO:0000256" key="1">
    <source>
        <dbReference type="ARBA" id="ARBA00023002"/>
    </source>
</evidence>
<dbReference type="InterPro" id="IPR006140">
    <property type="entry name" value="D-isomer_DH_NAD-bd"/>
</dbReference>
<dbReference type="EMBL" id="JAPFFF010000001">
    <property type="protein sequence ID" value="KAK8897877.1"/>
    <property type="molecule type" value="Genomic_DNA"/>
</dbReference>
<dbReference type="SUPFAM" id="SSF52283">
    <property type="entry name" value="Formate/glycerate dehydrogenase catalytic domain-like"/>
    <property type="match status" value="1"/>
</dbReference>
<organism evidence="4 5">
    <name type="scientific">Tritrichomonas musculus</name>
    <dbReference type="NCBI Taxonomy" id="1915356"/>
    <lineage>
        <taxon>Eukaryota</taxon>
        <taxon>Metamonada</taxon>
        <taxon>Parabasalia</taxon>
        <taxon>Tritrichomonadida</taxon>
        <taxon>Tritrichomonadidae</taxon>
        <taxon>Tritrichomonas</taxon>
    </lineage>
</organism>
<reference evidence="4 5" key="1">
    <citation type="submission" date="2024-04" db="EMBL/GenBank/DDBJ databases">
        <title>Tritrichomonas musculus Genome.</title>
        <authorList>
            <person name="Alves-Ferreira E."/>
            <person name="Grigg M."/>
            <person name="Lorenzi H."/>
            <person name="Galac M."/>
        </authorList>
    </citation>
    <scope>NUCLEOTIDE SEQUENCE [LARGE SCALE GENOMIC DNA]</scope>
    <source>
        <strain evidence="4 5">EAF2021</strain>
    </source>
</reference>
<evidence type="ECO:0000313" key="4">
    <source>
        <dbReference type="EMBL" id="KAK8897877.1"/>
    </source>
</evidence>
<dbReference type="Gene3D" id="3.40.50.720">
    <property type="entry name" value="NAD(P)-binding Rossmann-like Domain"/>
    <property type="match status" value="2"/>
</dbReference>
<dbReference type="SUPFAM" id="SSF51735">
    <property type="entry name" value="NAD(P)-binding Rossmann-fold domains"/>
    <property type="match status" value="1"/>
</dbReference>
<comment type="caution">
    <text evidence="4">The sequence shown here is derived from an EMBL/GenBank/DDBJ whole genome shotgun (WGS) entry which is preliminary data.</text>
</comment>
<dbReference type="PANTHER" id="PTHR43333">
    <property type="entry name" value="2-HACID_DH_C DOMAIN-CONTAINING PROTEIN"/>
    <property type="match status" value="1"/>
</dbReference>
<evidence type="ECO:0000259" key="3">
    <source>
        <dbReference type="Pfam" id="PF02826"/>
    </source>
</evidence>
<keyword evidence="1" id="KW-0560">Oxidoreductase</keyword>
<gene>
    <name evidence="4" type="ORF">M9Y10_000106</name>
</gene>
<sequence length="324" mass="35544">MRKIAVYTSFMTDKYRQRIKSLSSSLGFTVDFYNSDEGHSELESRVSEYEVIFGHPPPSILKSATSLRWLCSDFAGIEGYLDDRLWPNPSCLLSNSSGAYGASISEHVLMVSLMLLRRMPEYQAELALKKWKSFSPIRSIAGSYVLLLGTGDIGTNTARRMKALGATVVGVCRSGKHDEKNLFEKVVSVDEIESVIGCADILVMSLPETAQTKGILSRERIALLKPSALVINVGRGSAIDQEALVDALNEGRLAGAALDVMVPEPLPADHPLWRCPNTIITPHVSGDMSLGLTCDLDVEMFCKDLSHYAAGEKLEQLVDRVRGY</sequence>
<feature type="domain" description="D-isomer specific 2-hydroxyacid dehydrogenase NAD-binding" evidence="3">
    <location>
        <begin position="110"/>
        <end position="285"/>
    </location>
</feature>
<evidence type="ECO:0000313" key="5">
    <source>
        <dbReference type="Proteomes" id="UP001470230"/>
    </source>
</evidence>
<dbReference type="InterPro" id="IPR036291">
    <property type="entry name" value="NAD(P)-bd_dom_sf"/>
</dbReference>
<accession>A0ABR2L3D4</accession>
<proteinExistence type="predicted"/>
<dbReference type="Pfam" id="PF02826">
    <property type="entry name" value="2-Hacid_dh_C"/>
    <property type="match status" value="1"/>
</dbReference>
<keyword evidence="5" id="KW-1185">Reference proteome</keyword>
<dbReference type="Proteomes" id="UP001470230">
    <property type="component" value="Unassembled WGS sequence"/>
</dbReference>
<dbReference type="CDD" id="cd05300">
    <property type="entry name" value="2-Hacid_dh_1"/>
    <property type="match status" value="1"/>
</dbReference>
<keyword evidence="2" id="KW-0520">NAD</keyword>
<evidence type="ECO:0000256" key="2">
    <source>
        <dbReference type="ARBA" id="ARBA00023027"/>
    </source>
</evidence>